<dbReference type="GeneID" id="857306"/>
<protein>
    <recommendedName>
        <fullName evidence="2">MCM AAA-lid domain-containing protein</fullName>
    </recommendedName>
</protein>
<organism evidence="3 4">
    <name type="scientific">Guillardia theta</name>
    <name type="common">Cryptophyte</name>
    <name type="synonym">Cryptomonas phi</name>
    <dbReference type="NCBI Taxonomy" id="55529"/>
    <lineage>
        <taxon>Eukaryota</taxon>
        <taxon>Cryptophyceae</taxon>
        <taxon>Pyrenomonadales</taxon>
        <taxon>Geminigeraceae</taxon>
        <taxon>Guillardia</taxon>
    </lineage>
</organism>
<dbReference type="InterPro" id="IPR027417">
    <property type="entry name" value="P-loop_NTPase"/>
</dbReference>
<dbReference type="Proteomes" id="UP000242167">
    <property type="component" value="Nucleomorph 1"/>
</dbReference>
<keyword evidence="3" id="KW-0542">Nucleomorph</keyword>
<gene>
    <name evidence="3" type="primary">orf532</name>
</gene>
<reference evidence="3 4" key="1">
    <citation type="journal article" date="2001" name="Nature">
        <title>The highly reduced genome of an enslaved algal nucleus.</title>
        <authorList>
            <person name="Douglas S."/>
            <person name="Zauner S."/>
            <person name="Fraunholz M."/>
            <person name="Beaton M."/>
            <person name="Penny S."/>
            <person name="Deng L."/>
            <person name="Wu X."/>
            <person name="Reith M."/>
            <person name="Cavalier-Smith T."/>
            <person name="Maier U."/>
        </authorList>
    </citation>
    <scope>NUCLEOTIDE SEQUENCE [LARGE SCALE GENOMIC DNA]</scope>
</reference>
<name>Q98RY2_GUITH</name>
<dbReference type="Pfam" id="PF17855">
    <property type="entry name" value="MCM_lid"/>
    <property type="match status" value="1"/>
</dbReference>
<dbReference type="InterPro" id="IPR041562">
    <property type="entry name" value="MCM_lid"/>
</dbReference>
<geneLocation type="nucleomorph" evidence="3"/>
<dbReference type="PIR" id="G90085">
    <property type="entry name" value="G90085"/>
</dbReference>
<dbReference type="EMBL" id="AF165818">
    <property type="protein sequence ID" value="AAK39818.1"/>
    <property type="molecule type" value="Genomic_DNA"/>
</dbReference>
<comment type="subcellular location">
    <subcellularLocation>
        <location evidence="1">Plastid</location>
        <location evidence="1">Chloroplast</location>
    </subcellularLocation>
</comment>
<feature type="domain" description="MCM AAA-lid" evidence="2">
    <location>
        <begin position="439"/>
        <end position="521"/>
    </location>
</feature>
<accession>Q98RY2</accession>
<proteinExistence type="predicted"/>
<evidence type="ECO:0000259" key="2">
    <source>
        <dbReference type="Pfam" id="PF17855"/>
    </source>
</evidence>
<evidence type="ECO:0000256" key="1">
    <source>
        <dbReference type="ARBA" id="ARBA00004229"/>
    </source>
</evidence>
<dbReference type="RefSeq" id="XP_001713523.1">
    <property type="nucleotide sequence ID" value="XM_001713471.1"/>
</dbReference>
<dbReference type="AlphaFoldDB" id="Q98RY2"/>
<evidence type="ECO:0000313" key="4">
    <source>
        <dbReference type="Proteomes" id="UP000242167"/>
    </source>
</evidence>
<evidence type="ECO:0000313" key="3">
    <source>
        <dbReference type="EMBL" id="AAK39818.1"/>
    </source>
</evidence>
<dbReference type="Gene3D" id="3.40.50.300">
    <property type="entry name" value="P-loop containing nucleotide triphosphate hydrolases"/>
    <property type="match status" value="1"/>
</dbReference>
<sequence length="532" mass="63281">MKIKNIIKNFVLKLKYERTFRNFFIIKNVIRLDLDLLLNIDKNLFVVFTESPKFTISMFNYYISCELEDKITYNIIVLSKNSVDLLFSNKNKYPKTKLCKVMVRILYLSKIIIIEKQSKSKNKNIHLINIQIAKCEIIREFKNKLENENIFIEISKPYLNKLKNGDLVLIHGYLEYFFQKKIFYNRLQKIDEIKKIFKVLSFKKLKNKNLILIAKNKFFKKKIIRLITSIDILSWMNNFILEDFNFISGLKKGLCSFLFALNCYDSFRSYSNGINISIVFNNDFLLTNVSKQLTNDFSKVTYQTLQLKDYVKENKLFYGIKNKINNFLNLRVYTNQYRYGFIIIETLNDFNSLEKFFIRHLINSGGNFIMNEFYSIIGLKNISIISFSNDSKLNIYLKDKPNSLIHDLIYFIDEYATSKTKLNIIYKKKIFYKEHSLSLLKLFIYYSSTMKMPNFTELSANYLFNIYIYIKYIKKEKKNFINIGIHNLETLIKISSSISKTKISSLITKNDITLAFKIFKDGYLDFFLKNLE</sequence>
<dbReference type="GO" id="GO:0009507">
    <property type="term" value="C:chloroplast"/>
    <property type="evidence" value="ECO:0007669"/>
    <property type="project" value="UniProtKB-SubCell"/>
</dbReference>